<comment type="caution">
    <text evidence="13">The sequence shown here is derived from an EMBL/GenBank/DDBJ whole genome shotgun (WGS) entry which is preliminary data.</text>
</comment>
<feature type="active site" description="Nucleophile" evidence="11">
    <location>
        <position position="134"/>
    </location>
</feature>
<protein>
    <recommendedName>
        <fullName evidence="11">GTP cyclohydrolase-2</fullName>
        <ecNumber evidence="11">3.5.4.25</ecNumber>
    </recommendedName>
    <alternativeName>
        <fullName evidence="11">GTP cyclohydrolase II</fullName>
    </alternativeName>
</protein>
<feature type="binding site" evidence="11">
    <location>
        <position position="61"/>
    </location>
    <ligand>
        <name>Zn(2+)</name>
        <dbReference type="ChEBI" id="CHEBI:29105"/>
        <note>catalytic</note>
    </ligand>
</feature>
<proteinExistence type="inferred from homology"/>
<evidence type="ECO:0000256" key="8">
    <source>
        <dbReference type="ARBA" id="ARBA00023134"/>
    </source>
</evidence>
<feature type="binding site" evidence="11">
    <location>
        <position position="74"/>
    </location>
    <ligand>
        <name>Zn(2+)</name>
        <dbReference type="ChEBI" id="CHEBI:29105"/>
        <note>catalytic</note>
    </ligand>
</feature>
<accession>A0A5M3WT25</accession>
<keyword evidence="4 11" id="KW-0479">Metal-binding</keyword>
<dbReference type="Proteomes" id="UP000331127">
    <property type="component" value="Unassembled WGS sequence"/>
</dbReference>
<dbReference type="Gene3D" id="3.40.50.10990">
    <property type="entry name" value="GTP cyclohydrolase II"/>
    <property type="match status" value="1"/>
</dbReference>
<dbReference type="InterPro" id="IPR000926">
    <property type="entry name" value="RibA"/>
</dbReference>
<keyword evidence="6 11" id="KW-0378">Hydrolase</keyword>
<dbReference type="GO" id="GO:0003935">
    <property type="term" value="F:GTP cyclohydrolase II activity"/>
    <property type="evidence" value="ECO:0007669"/>
    <property type="project" value="UniProtKB-UniRule"/>
</dbReference>
<dbReference type="GO" id="GO:0005525">
    <property type="term" value="F:GTP binding"/>
    <property type="evidence" value="ECO:0007669"/>
    <property type="project" value="UniProtKB-KW"/>
</dbReference>
<dbReference type="GO" id="GO:0005829">
    <property type="term" value="C:cytosol"/>
    <property type="evidence" value="ECO:0007669"/>
    <property type="project" value="TreeGrafter"/>
</dbReference>
<organism evidence="13 14">
    <name type="scientific">Acrocarpospora macrocephala</name>
    <dbReference type="NCBI Taxonomy" id="150177"/>
    <lineage>
        <taxon>Bacteria</taxon>
        <taxon>Bacillati</taxon>
        <taxon>Actinomycetota</taxon>
        <taxon>Actinomycetes</taxon>
        <taxon>Streptosporangiales</taxon>
        <taxon>Streptosporangiaceae</taxon>
        <taxon>Acrocarpospora</taxon>
    </lineage>
</organism>
<evidence type="ECO:0000256" key="11">
    <source>
        <dbReference type="HAMAP-Rule" id="MF_00179"/>
    </source>
</evidence>
<evidence type="ECO:0000256" key="10">
    <source>
        <dbReference type="ARBA" id="ARBA00049295"/>
    </source>
</evidence>
<keyword evidence="7 11" id="KW-0862">Zinc</keyword>
<comment type="cofactor">
    <cofactor evidence="11">
        <name>Zn(2+)</name>
        <dbReference type="ChEBI" id="CHEBI:29105"/>
    </cofactor>
    <text evidence="11">Binds 1 zinc ion per subunit.</text>
</comment>
<comment type="function">
    <text evidence="9 11">Catalyzes the conversion of GTP to 2,5-diamino-6-ribosylamino-4(3H)-pyrimidinone 5'-phosphate (DARP), formate and pyrophosphate.</text>
</comment>
<dbReference type="OrthoDB" id="9793111at2"/>
<dbReference type="CDD" id="cd00641">
    <property type="entry name" value="GTP_cyclohydro2"/>
    <property type="match status" value="1"/>
</dbReference>
<feature type="binding site" evidence="11">
    <location>
        <position position="120"/>
    </location>
    <ligand>
        <name>GTP</name>
        <dbReference type="ChEBI" id="CHEBI:37565"/>
    </ligand>
</feature>
<sequence>MRPEPKIATKINIPLQVGKQLMARVSMVSFDGLSAPGEHVALIFGEIAGDEAPLVRVHSECLTGDVFRSARCDCGDQLSEAIELMAGSSGILLYLRQEGRGIGLYNKLRAYALQDGGLDTFDANTALNFEHDLRNYLVAAEMLAAIGAIRIRLLSNNPDKVKQLAANGIEVCARIPTGVYENPINRGYLEAKVYRGNHEIALR</sequence>
<feature type="binding site" evidence="11">
    <location>
        <begin position="56"/>
        <end position="60"/>
    </location>
    <ligand>
        <name>GTP</name>
        <dbReference type="ChEBI" id="CHEBI:37565"/>
    </ligand>
</feature>
<feature type="active site" description="Proton acceptor" evidence="11">
    <location>
        <position position="132"/>
    </location>
</feature>
<comment type="pathway">
    <text evidence="1 11">Cofactor biosynthesis; riboflavin biosynthesis; 5-amino-6-(D-ribitylamino)uracil from GTP: step 1/4.</text>
</comment>
<keyword evidence="3 11" id="KW-0686">Riboflavin biosynthesis</keyword>
<dbReference type="NCBIfam" id="NF001591">
    <property type="entry name" value="PRK00393.1"/>
    <property type="match status" value="1"/>
</dbReference>
<feature type="binding site" evidence="11">
    <location>
        <position position="72"/>
    </location>
    <ligand>
        <name>Zn(2+)</name>
        <dbReference type="ChEBI" id="CHEBI:29105"/>
        <note>catalytic</note>
    </ligand>
</feature>
<evidence type="ECO:0000256" key="9">
    <source>
        <dbReference type="ARBA" id="ARBA00043932"/>
    </source>
</evidence>
<keyword evidence="8 11" id="KW-0342">GTP-binding</keyword>
<feature type="binding site" evidence="11">
    <location>
        <begin position="98"/>
        <end position="100"/>
    </location>
    <ligand>
        <name>GTP</name>
        <dbReference type="ChEBI" id="CHEBI:37565"/>
    </ligand>
</feature>
<keyword evidence="5 11" id="KW-0547">Nucleotide-binding</keyword>
<comment type="similarity">
    <text evidence="11">Belongs to the GTP cyclohydrolase II family.</text>
</comment>
<comment type="similarity">
    <text evidence="2">In the N-terminal section; belongs to the DHBP synthase family.</text>
</comment>
<name>A0A5M3WT25_9ACTN</name>
<dbReference type="PANTHER" id="PTHR21327:SF18">
    <property type="entry name" value="3,4-DIHYDROXY-2-BUTANONE 4-PHOSPHATE SYNTHASE"/>
    <property type="match status" value="1"/>
</dbReference>
<evidence type="ECO:0000313" key="14">
    <source>
        <dbReference type="Proteomes" id="UP000331127"/>
    </source>
</evidence>
<feature type="binding site" evidence="11">
    <location>
        <position position="77"/>
    </location>
    <ligand>
        <name>GTP</name>
        <dbReference type="ChEBI" id="CHEBI:37565"/>
    </ligand>
</feature>
<evidence type="ECO:0000256" key="6">
    <source>
        <dbReference type="ARBA" id="ARBA00022801"/>
    </source>
</evidence>
<dbReference type="AlphaFoldDB" id="A0A5M3WT25"/>
<dbReference type="FunFam" id="3.40.50.10990:FF:000001">
    <property type="entry name" value="Riboflavin biosynthesis protein RibBA"/>
    <property type="match status" value="1"/>
</dbReference>
<evidence type="ECO:0000256" key="2">
    <source>
        <dbReference type="ARBA" id="ARBA00005520"/>
    </source>
</evidence>
<comment type="catalytic activity">
    <reaction evidence="10 11">
        <text>GTP + 4 H2O = 2,5-diamino-6-hydroxy-4-(5-phosphoribosylamino)-pyrimidine + formate + 2 phosphate + 3 H(+)</text>
        <dbReference type="Rhea" id="RHEA:23704"/>
        <dbReference type="ChEBI" id="CHEBI:15377"/>
        <dbReference type="ChEBI" id="CHEBI:15378"/>
        <dbReference type="ChEBI" id="CHEBI:15740"/>
        <dbReference type="ChEBI" id="CHEBI:37565"/>
        <dbReference type="ChEBI" id="CHEBI:43474"/>
        <dbReference type="ChEBI" id="CHEBI:58614"/>
        <dbReference type="EC" id="3.5.4.25"/>
    </reaction>
</comment>
<dbReference type="EMBL" id="BLAE01000036">
    <property type="protein sequence ID" value="GES12557.1"/>
    <property type="molecule type" value="Genomic_DNA"/>
</dbReference>
<gene>
    <name evidence="13" type="primary">ribA_2</name>
    <name evidence="11" type="synonym">ribA</name>
    <name evidence="13" type="ORF">Amac_061540</name>
</gene>
<evidence type="ECO:0000256" key="1">
    <source>
        <dbReference type="ARBA" id="ARBA00004853"/>
    </source>
</evidence>
<dbReference type="InterPro" id="IPR032677">
    <property type="entry name" value="GTP_cyclohydro_II"/>
</dbReference>
<evidence type="ECO:0000256" key="4">
    <source>
        <dbReference type="ARBA" id="ARBA00022723"/>
    </source>
</evidence>
<keyword evidence="14" id="KW-1185">Reference proteome</keyword>
<dbReference type="GO" id="GO:0009231">
    <property type="term" value="P:riboflavin biosynthetic process"/>
    <property type="evidence" value="ECO:0007669"/>
    <property type="project" value="UniProtKB-UniRule"/>
</dbReference>
<feature type="binding site" evidence="11">
    <location>
        <position position="155"/>
    </location>
    <ligand>
        <name>GTP</name>
        <dbReference type="ChEBI" id="CHEBI:37565"/>
    </ligand>
</feature>
<feature type="binding site" evidence="11">
    <location>
        <position position="160"/>
    </location>
    <ligand>
        <name>GTP</name>
        <dbReference type="ChEBI" id="CHEBI:37565"/>
    </ligand>
</feature>
<reference evidence="13 14" key="1">
    <citation type="submission" date="2019-10" db="EMBL/GenBank/DDBJ databases">
        <title>Whole genome shotgun sequence of Acrocarpospora macrocephala NBRC 16266.</title>
        <authorList>
            <person name="Ichikawa N."/>
            <person name="Kimura A."/>
            <person name="Kitahashi Y."/>
            <person name="Komaki H."/>
            <person name="Oguchi A."/>
        </authorList>
    </citation>
    <scope>NUCLEOTIDE SEQUENCE [LARGE SCALE GENOMIC DNA]</scope>
    <source>
        <strain evidence="13 14">NBRC 16266</strain>
    </source>
</reference>
<evidence type="ECO:0000256" key="5">
    <source>
        <dbReference type="ARBA" id="ARBA00022741"/>
    </source>
</evidence>
<dbReference type="InterPro" id="IPR036144">
    <property type="entry name" value="RibA-like_sf"/>
</dbReference>
<dbReference type="SUPFAM" id="SSF142695">
    <property type="entry name" value="RibA-like"/>
    <property type="match status" value="1"/>
</dbReference>
<dbReference type="GO" id="GO:0008270">
    <property type="term" value="F:zinc ion binding"/>
    <property type="evidence" value="ECO:0007669"/>
    <property type="project" value="UniProtKB-UniRule"/>
</dbReference>
<feature type="domain" description="GTP cyclohydrolase II" evidence="12">
    <location>
        <begin position="23"/>
        <end position="176"/>
    </location>
</feature>
<evidence type="ECO:0000256" key="3">
    <source>
        <dbReference type="ARBA" id="ARBA00022619"/>
    </source>
</evidence>
<dbReference type="Pfam" id="PF00925">
    <property type="entry name" value="GTP_cyclohydro2"/>
    <property type="match status" value="1"/>
</dbReference>
<dbReference type="PANTHER" id="PTHR21327">
    <property type="entry name" value="GTP CYCLOHYDROLASE II-RELATED"/>
    <property type="match status" value="1"/>
</dbReference>
<evidence type="ECO:0000259" key="12">
    <source>
        <dbReference type="Pfam" id="PF00925"/>
    </source>
</evidence>
<dbReference type="HAMAP" id="MF_00179">
    <property type="entry name" value="RibA"/>
    <property type="match status" value="1"/>
</dbReference>
<evidence type="ECO:0000313" key="13">
    <source>
        <dbReference type="EMBL" id="GES12557.1"/>
    </source>
</evidence>
<evidence type="ECO:0000256" key="7">
    <source>
        <dbReference type="ARBA" id="ARBA00022833"/>
    </source>
</evidence>
<dbReference type="UniPathway" id="UPA00275">
    <property type="reaction ID" value="UER00400"/>
</dbReference>
<dbReference type="EC" id="3.5.4.25" evidence="11"/>